<evidence type="ECO:0000313" key="5">
    <source>
        <dbReference type="Proteomes" id="UP000029590"/>
    </source>
</evidence>
<dbReference type="PANTHER" id="PTHR41328">
    <property type="entry name" value="TERMINASE SMALL SUBUNIT-RELATED"/>
    <property type="match status" value="1"/>
</dbReference>
<protein>
    <submittedName>
        <fullName evidence="4">Terminase small subunit</fullName>
    </submittedName>
</protein>
<dbReference type="AlphaFoldDB" id="A0AAW3EV17"/>
<keyword evidence="1" id="KW-1188">Viral release from host cell</keyword>
<dbReference type="PANTHER" id="PTHR41328:SF2">
    <property type="entry name" value="TERMINASE SMALL SUBUNIT"/>
    <property type="match status" value="1"/>
</dbReference>
<organism evidence="4 5">
    <name type="scientific">Burkholderia gladioli</name>
    <name type="common">Pseudomonas marginata</name>
    <name type="synonym">Phytomonas marginata</name>
    <dbReference type="NCBI Taxonomy" id="28095"/>
    <lineage>
        <taxon>Bacteria</taxon>
        <taxon>Pseudomonadati</taxon>
        <taxon>Pseudomonadota</taxon>
        <taxon>Betaproteobacteria</taxon>
        <taxon>Burkholderiales</taxon>
        <taxon>Burkholderiaceae</taxon>
        <taxon>Burkholderia</taxon>
    </lineage>
</organism>
<accession>A0AAW3EV17</accession>
<reference evidence="4 5" key="1">
    <citation type="submission" date="2014-04" db="EMBL/GenBank/DDBJ databases">
        <authorList>
            <person name="Bishop-Lilly K.A."/>
            <person name="Broomall S.M."/>
            <person name="Chain P.S."/>
            <person name="Chertkov O."/>
            <person name="Coyne S.R."/>
            <person name="Daligault H.E."/>
            <person name="Davenport K.W."/>
            <person name="Erkkila T."/>
            <person name="Frey K.G."/>
            <person name="Gibbons H.S."/>
            <person name="Gu W."/>
            <person name="Jaissle J."/>
            <person name="Johnson S.L."/>
            <person name="Koroleva G.I."/>
            <person name="Ladner J.T."/>
            <person name="Lo C.-C."/>
            <person name="Minogue T.D."/>
            <person name="Munk C."/>
            <person name="Palacios G.F."/>
            <person name="Redden C.L."/>
            <person name="Rosenzweig C.N."/>
            <person name="Scholz M.B."/>
            <person name="Teshima H."/>
            <person name="Xu Y."/>
        </authorList>
    </citation>
    <scope>NUCLEOTIDE SEQUENCE [LARGE SCALE GENOMIC DNA]</scope>
    <source>
        <strain evidence="5">gladioli</strain>
        <strain evidence="4">Gladioli</strain>
    </source>
</reference>
<dbReference type="Gene3D" id="1.10.10.1400">
    <property type="entry name" value="Terminase, small subunit, N-terminal DNA-binding domain, HTH motif"/>
    <property type="match status" value="1"/>
</dbReference>
<dbReference type="KEGG" id="bgo:BM43_3048"/>
<dbReference type="Proteomes" id="UP000029590">
    <property type="component" value="Unassembled WGS sequence"/>
</dbReference>
<dbReference type="EMBL" id="JPGG01000018">
    <property type="protein sequence ID" value="KGC10695.1"/>
    <property type="molecule type" value="Genomic_DNA"/>
</dbReference>
<dbReference type="Pfam" id="PF03592">
    <property type="entry name" value="Terminase_2"/>
    <property type="match status" value="1"/>
</dbReference>
<dbReference type="RefSeq" id="WP_042283651.1">
    <property type="nucleotide sequence ID" value="NZ_CADEVY010000006.1"/>
</dbReference>
<evidence type="ECO:0000256" key="2">
    <source>
        <dbReference type="ARBA" id="ARBA00023219"/>
    </source>
</evidence>
<proteinExistence type="predicted"/>
<dbReference type="InterPro" id="IPR038713">
    <property type="entry name" value="Terminase_Gp1_N_sf"/>
</dbReference>
<dbReference type="EMBL" id="JPGG01000018">
    <property type="protein sequence ID" value="KGC10491.1"/>
    <property type="molecule type" value="Genomic_DNA"/>
</dbReference>
<dbReference type="GO" id="GO:0051276">
    <property type="term" value="P:chromosome organization"/>
    <property type="evidence" value="ECO:0007669"/>
    <property type="project" value="InterPro"/>
</dbReference>
<evidence type="ECO:0000256" key="1">
    <source>
        <dbReference type="ARBA" id="ARBA00022612"/>
    </source>
</evidence>
<name>A0AAW3EV17_BURGA</name>
<keyword evidence="2" id="KW-0231">Viral genome packaging</keyword>
<evidence type="ECO:0000313" key="4">
    <source>
        <dbReference type="EMBL" id="KGC10695.1"/>
    </source>
</evidence>
<sequence>MSKQLTPKQQRFVEEYLLDLNGSAAARRAGYSERTANEQAVRLLANVSVQSAIAAAMAARSERTKIDQDRIVQELWNVVTADANGLIEFRRTCCRHCYGIDHAYQWVSEREFALAMRSHQRALALAKKARTPVAARPSAPDPSGGFGFDPRRSPVADCPDCFGEGVADVFLKDTRDLSPELRSLYAGVKRTKDGIEVKMHDKQGFAQLLMRHLGMLKETVEHTGKDGGPIQYQRITRRIVDPAAPAAAPAPKERKS</sequence>
<gene>
    <name evidence="3" type="ORF">DM48_5796</name>
    <name evidence="4" type="ORF">DM48_5848</name>
</gene>
<evidence type="ECO:0000313" key="3">
    <source>
        <dbReference type="EMBL" id="KGC10491.1"/>
    </source>
</evidence>
<dbReference type="InterPro" id="IPR005335">
    <property type="entry name" value="Terminase_ssu"/>
</dbReference>
<comment type="caution">
    <text evidence="4">The sequence shown here is derived from an EMBL/GenBank/DDBJ whole genome shotgun (WGS) entry which is preliminary data.</text>
</comment>
<dbReference type="InterPro" id="IPR052404">
    <property type="entry name" value="SPP1-like_terminase"/>
</dbReference>